<dbReference type="GO" id="GO:0003723">
    <property type="term" value="F:RNA binding"/>
    <property type="evidence" value="ECO:0007669"/>
    <property type="project" value="InterPro"/>
</dbReference>
<sequence>ERFSQFITYSENAPKSVAFWADKFSKSKEYIHQLVESNQLVNKKNMVFSEKGKDISKKAIFDYLTDFYEKYPYRAYINSESVRNELGFSRSWYDYIVSKLDGKEITLQKGGLTLKSHKIELSKKDKKSLEQIKHILSKIQFLPVSLKDIEEKIQCKSDQILELLHVLKRQGHSLDISNQLWMSRPDLDRLIEKLDEYYFSNEILSVGKFKSMTNLTRKTAIPLLEYLDKSGITFRRGNERIQGSKFPSKYKQV</sequence>
<dbReference type="GO" id="GO:0005525">
    <property type="term" value="F:GTP binding"/>
    <property type="evidence" value="ECO:0007669"/>
    <property type="project" value="InterPro"/>
</dbReference>
<feature type="domain" description="Elongation factor SelB fourth winged-helix" evidence="1">
    <location>
        <begin position="201"/>
        <end position="241"/>
    </location>
</feature>
<dbReference type="GO" id="GO:0003746">
    <property type="term" value="F:translation elongation factor activity"/>
    <property type="evidence" value="ECO:0007669"/>
    <property type="project" value="InterPro"/>
</dbReference>
<organism evidence="2">
    <name type="scientific">marine metagenome</name>
    <dbReference type="NCBI Taxonomy" id="408172"/>
    <lineage>
        <taxon>unclassified sequences</taxon>
        <taxon>metagenomes</taxon>
        <taxon>ecological metagenomes</taxon>
    </lineage>
</organism>
<evidence type="ECO:0000259" key="1">
    <source>
        <dbReference type="Pfam" id="PF09107"/>
    </source>
</evidence>
<dbReference type="InterPro" id="IPR036388">
    <property type="entry name" value="WH-like_DNA-bd_sf"/>
</dbReference>
<dbReference type="Gene3D" id="1.10.10.10">
    <property type="entry name" value="Winged helix-like DNA-binding domain superfamily/Winged helix DNA-binding domain"/>
    <property type="match status" value="1"/>
</dbReference>
<dbReference type="GO" id="GO:0005737">
    <property type="term" value="C:cytoplasm"/>
    <property type="evidence" value="ECO:0007669"/>
    <property type="project" value="InterPro"/>
</dbReference>
<accession>A0A382TEP6</accession>
<dbReference type="AlphaFoldDB" id="A0A382TEP6"/>
<protein>
    <recommendedName>
        <fullName evidence="1">Elongation factor SelB fourth winged-helix domain-containing protein</fullName>
    </recommendedName>
</protein>
<proteinExistence type="predicted"/>
<dbReference type="Pfam" id="PF09107">
    <property type="entry name" value="WHD_3rd_SelB"/>
    <property type="match status" value="1"/>
</dbReference>
<gene>
    <name evidence="2" type="ORF">METZ01_LOCUS372692</name>
</gene>
<dbReference type="GO" id="GO:0001514">
    <property type="term" value="P:selenocysteine incorporation"/>
    <property type="evidence" value="ECO:0007669"/>
    <property type="project" value="InterPro"/>
</dbReference>
<dbReference type="InterPro" id="IPR036390">
    <property type="entry name" value="WH_DNA-bd_sf"/>
</dbReference>
<reference evidence="2" key="1">
    <citation type="submission" date="2018-05" db="EMBL/GenBank/DDBJ databases">
        <authorList>
            <person name="Lanie J.A."/>
            <person name="Ng W.-L."/>
            <person name="Kazmierczak K.M."/>
            <person name="Andrzejewski T.M."/>
            <person name="Davidsen T.M."/>
            <person name="Wayne K.J."/>
            <person name="Tettelin H."/>
            <person name="Glass J.I."/>
            <person name="Rusch D."/>
            <person name="Podicherti R."/>
            <person name="Tsui H.-C.T."/>
            <person name="Winkler M.E."/>
        </authorList>
    </citation>
    <scope>NUCLEOTIDE SEQUENCE</scope>
</reference>
<dbReference type="SUPFAM" id="SSF46785">
    <property type="entry name" value="Winged helix' DNA-binding domain"/>
    <property type="match status" value="1"/>
</dbReference>
<name>A0A382TEP6_9ZZZZ</name>
<evidence type="ECO:0000313" key="2">
    <source>
        <dbReference type="EMBL" id="SVD19838.1"/>
    </source>
</evidence>
<dbReference type="Gene3D" id="1.10.10.2770">
    <property type="match status" value="1"/>
</dbReference>
<dbReference type="EMBL" id="UINC01135592">
    <property type="protein sequence ID" value="SVD19838.1"/>
    <property type="molecule type" value="Genomic_DNA"/>
</dbReference>
<feature type="non-terminal residue" evidence="2">
    <location>
        <position position="1"/>
    </location>
</feature>
<dbReference type="InterPro" id="IPR015191">
    <property type="entry name" value="SelB_WHD4"/>
</dbReference>